<organism evidence="1 2">
    <name type="scientific">Ectobacillus ponti</name>
    <dbReference type="NCBI Taxonomy" id="2961894"/>
    <lineage>
        <taxon>Bacteria</taxon>
        <taxon>Bacillati</taxon>
        <taxon>Bacillota</taxon>
        <taxon>Bacilli</taxon>
        <taxon>Bacillales</taxon>
        <taxon>Bacillaceae</taxon>
        <taxon>Ectobacillus</taxon>
    </lineage>
</organism>
<protein>
    <recommendedName>
        <fullName evidence="3">Restriction endonuclease</fullName>
    </recommendedName>
</protein>
<reference evidence="1" key="1">
    <citation type="submission" date="2022-07" db="EMBL/GenBank/DDBJ databases">
        <authorList>
            <person name="Li W.-J."/>
            <person name="Deng Q.-Q."/>
        </authorList>
    </citation>
    <scope>NUCLEOTIDE SEQUENCE</scope>
    <source>
        <strain evidence="1">SYSU M60031</strain>
    </source>
</reference>
<evidence type="ECO:0000313" key="2">
    <source>
        <dbReference type="Proteomes" id="UP001156102"/>
    </source>
</evidence>
<dbReference type="InterPro" id="IPR019292">
    <property type="entry name" value="McrC"/>
</dbReference>
<accession>A0AA41XEX5</accession>
<dbReference type="PANTHER" id="PTHR38733">
    <property type="entry name" value="PROTEIN MCRC"/>
    <property type="match status" value="1"/>
</dbReference>
<name>A0AA41XEX5_9BACI</name>
<sequence length="342" mass="40515">MEPVCKVPIRNLFCLLSYANEMPELVESLNEVNEDLITYDFLAKQFLREVNVLKQRGIIRNYVAVTEETNRVGGRILMGESIPHIMARRASLVCEKDEYSEDILLNQIMKTILQGIVQNRYVKAETRQQSFLRLEALQGVSEVPLTTGMFTRLRLDRQNIRYQRMVHMARLLHELRLLSHQQGNWSLFSAKVTERALHQIFEKFLFHFYRLEQSVYKVSSEVMRWNLDGETKWLPTMRTDISMTNRNGQDKIIMDAKFYRNMFQENYGKASFHSHNLYQLYTYLMHQSREMRLRGILVYPFNGVEVNEVFRAGERMTMEVMTLNLDAPWQEIHNRLIMVVQA</sequence>
<gene>
    <name evidence="1" type="ORF">NK662_20210</name>
</gene>
<dbReference type="AlphaFoldDB" id="A0AA41XEX5"/>
<evidence type="ECO:0008006" key="3">
    <source>
        <dbReference type="Google" id="ProtNLM"/>
    </source>
</evidence>
<proteinExistence type="predicted"/>
<dbReference type="Pfam" id="PF10117">
    <property type="entry name" value="McrBC"/>
    <property type="match status" value="1"/>
</dbReference>
<dbReference type="RefSeq" id="WP_254760773.1">
    <property type="nucleotide sequence ID" value="NZ_JANCLT010000015.1"/>
</dbReference>
<dbReference type="Proteomes" id="UP001156102">
    <property type="component" value="Unassembled WGS sequence"/>
</dbReference>
<keyword evidence="2" id="KW-1185">Reference proteome</keyword>
<comment type="caution">
    <text evidence="1">The sequence shown here is derived from an EMBL/GenBank/DDBJ whole genome shotgun (WGS) entry which is preliminary data.</text>
</comment>
<dbReference type="EMBL" id="JANCLT010000015">
    <property type="protein sequence ID" value="MCP8970846.1"/>
    <property type="molecule type" value="Genomic_DNA"/>
</dbReference>
<dbReference type="PANTHER" id="PTHR38733:SF1">
    <property type="entry name" value="TYPE IV METHYL-DIRECTED RESTRICTION ENZYME ECOKMCRBC"/>
    <property type="match status" value="1"/>
</dbReference>
<evidence type="ECO:0000313" key="1">
    <source>
        <dbReference type="EMBL" id="MCP8970846.1"/>
    </source>
</evidence>